<feature type="domain" description="Lipocalin-like" evidence="1">
    <location>
        <begin position="29"/>
        <end position="120"/>
    </location>
</feature>
<protein>
    <recommendedName>
        <fullName evidence="1">Lipocalin-like domain-containing protein</fullName>
    </recommendedName>
</protein>
<accession>A0ABT8CT02</accession>
<proteinExistence type="predicted"/>
<dbReference type="EMBL" id="JAUFQU010000001">
    <property type="protein sequence ID" value="MDN3707643.1"/>
    <property type="molecule type" value="Genomic_DNA"/>
</dbReference>
<evidence type="ECO:0000259" key="1">
    <source>
        <dbReference type="Pfam" id="PF13648"/>
    </source>
</evidence>
<dbReference type="Proteomes" id="UP001242368">
    <property type="component" value="Unassembled WGS sequence"/>
</dbReference>
<evidence type="ECO:0000313" key="3">
    <source>
        <dbReference type="Proteomes" id="UP001242368"/>
    </source>
</evidence>
<keyword evidence="3" id="KW-1185">Reference proteome</keyword>
<evidence type="ECO:0000313" key="2">
    <source>
        <dbReference type="EMBL" id="MDN3707643.1"/>
    </source>
</evidence>
<name>A0ABT8CT02_9FLAO</name>
<dbReference type="Pfam" id="PF13648">
    <property type="entry name" value="Lipocalin_4"/>
    <property type="match status" value="1"/>
</dbReference>
<sequence>MKKIIFLLPIVLLFVNCQSKIDKSTLPKINGYWEITSVKTPSGENKEYTVNTTIDYFEIKDNKGFRQKVVPQLDGTYLTNGLKEELTLDETKDQVMFKCKTNYAEWDEEVIKLTDEELVIENDQNIIYHYKRYTPIKITNE</sequence>
<gene>
    <name evidence="2" type="ORF">QW060_10970</name>
</gene>
<dbReference type="RefSeq" id="WP_290363612.1">
    <property type="nucleotide sequence ID" value="NZ_JAUFQU010000001.1"/>
</dbReference>
<organism evidence="2 3">
    <name type="scientific">Paenimyroides ceti</name>
    <dbReference type="NCBI Taxonomy" id="395087"/>
    <lineage>
        <taxon>Bacteria</taxon>
        <taxon>Pseudomonadati</taxon>
        <taxon>Bacteroidota</taxon>
        <taxon>Flavobacteriia</taxon>
        <taxon>Flavobacteriales</taxon>
        <taxon>Flavobacteriaceae</taxon>
        <taxon>Paenimyroides</taxon>
    </lineage>
</organism>
<reference evidence="3" key="1">
    <citation type="journal article" date="2019" name="Int. J. Syst. Evol. Microbiol.">
        <title>The Global Catalogue of Microorganisms (GCM) 10K type strain sequencing project: providing services to taxonomists for standard genome sequencing and annotation.</title>
        <authorList>
            <consortium name="The Broad Institute Genomics Platform"/>
            <consortium name="The Broad Institute Genome Sequencing Center for Infectious Disease"/>
            <person name="Wu L."/>
            <person name="Ma J."/>
        </authorList>
    </citation>
    <scope>NUCLEOTIDE SEQUENCE [LARGE SCALE GENOMIC DNA]</scope>
    <source>
        <strain evidence="3">CECT 7184</strain>
    </source>
</reference>
<dbReference type="InterPro" id="IPR024311">
    <property type="entry name" value="Lipocalin-like"/>
</dbReference>
<comment type="caution">
    <text evidence="2">The sequence shown here is derived from an EMBL/GenBank/DDBJ whole genome shotgun (WGS) entry which is preliminary data.</text>
</comment>